<reference evidence="1 2" key="1">
    <citation type="journal article" date="2002" name="Appl. Environ. Microbiol.">
        <title>Genomic sequence and evolution of marine cyanophage P60: a new insight on lytic and lysogenic phages.</title>
        <authorList>
            <person name="Chen F."/>
            <person name="Lu J."/>
        </authorList>
    </citation>
    <scope>NUCLEOTIDE SEQUENCE</scope>
</reference>
<sequence length="201" mass="23345">MAPIKRTSELDALNVMLTNIGQQPIVNINNTNPQVALAKTVLNQVTSDVLTEGWIFNRELDYPLTPNSDNEFLLPENVVSWDLRWPTDYDVVIRNGKLYDKRNHTYKFDVDELKLDIVWLFDFEDIPNAIRNYITIRASNLFAMRTTGSTEIAKYGQMEEQQARATALDYETQQGDWNVFQNPDGTRSFRGYVPTQTLWRF</sequence>
<accession>L0CNR2</accession>
<dbReference type="KEGG" id="vg:26066759"/>
<keyword evidence="2" id="KW-1185">Reference proteome</keyword>
<dbReference type="Pfam" id="PF17212">
    <property type="entry name" value="Tube"/>
    <property type="match status" value="1"/>
</dbReference>
<proteinExistence type="predicted"/>
<dbReference type="EMBL" id="AF338467">
    <property type="protein sequence ID" value="AGA17888.1"/>
    <property type="molecule type" value="Genomic_DNA"/>
</dbReference>
<dbReference type="OrthoDB" id="9247at10239"/>
<dbReference type="RefSeq" id="YP_009173807.1">
    <property type="nucleotide sequence ID" value="NC_003390.2"/>
</dbReference>
<organism evidence="1 2">
    <name type="scientific">Synechococcus phage P60</name>
    <dbReference type="NCBI Taxonomy" id="2905923"/>
    <lineage>
        <taxon>Viruses</taxon>
        <taxon>Duplodnaviria</taxon>
        <taxon>Heunggongvirae</taxon>
        <taxon>Uroviricota</taxon>
        <taxon>Caudoviricetes</taxon>
        <taxon>Autographivirales</taxon>
        <taxon>Tiilvirus</taxon>
        <taxon>Tiilvirus P60</taxon>
    </lineage>
</organism>
<evidence type="ECO:0000313" key="1">
    <source>
        <dbReference type="EMBL" id="AGA17888.1"/>
    </source>
</evidence>
<dbReference type="Proteomes" id="UP000001761">
    <property type="component" value="Segment"/>
</dbReference>
<dbReference type="GeneID" id="26066759"/>
<name>L0CNR2_9CAUD</name>
<evidence type="ECO:0000313" key="2">
    <source>
        <dbReference type="Proteomes" id="UP000001761"/>
    </source>
</evidence>
<gene>
    <name evidence="1" type="ORF">P60_gp29</name>
</gene>
<protein>
    <submittedName>
        <fullName evidence="1">Tail tubular protein A</fullName>
    </submittedName>
</protein>
<dbReference type="InterPro" id="IPR033767">
    <property type="entry name" value="Tail_Gp11"/>
</dbReference>